<evidence type="ECO:0000313" key="1">
    <source>
        <dbReference type="EMBL" id="RWQ94444.1"/>
    </source>
</evidence>
<dbReference type="PANTHER" id="PTHR30613">
    <property type="entry name" value="UNCHARACTERIZED PROTEIN YBIU-RELATED"/>
    <property type="match status" value="1"/>
</dbReference>
<dbReference type="Pfam" id="PF07350">
    <property type="entry name" value="Gig2-like"/>
    <property type="match status" value="1"/>
</dbReference>
<keyword evidence="2" id="KW-1185">Reference proteome</keyword>
<protein>
    <recommendedName>
        <fullName evidence="3">DUF1479 domain protein</fullName>
    </recommendedName>
</protein>
<dbReference type="GeneID" id="39596316"/>
<organism evidence="1 2">
    <name type="scientific">Byssochlamys spectabilis</name>
    <name type="common">Paecilomyces variotii</name>
    <dbReference type="NCBI Taxonomy" id="264951"/>
    <lineage>
        <taxon>Eukaryota</taxon>
        <taxon>Fungi</taxon>
        <taxon>Dikarya</taxon>
        <taxon>Ascomycota</taxon>
        <taxon>Pezizomycotina</taxon>
        <taxon>Eurotiomycetes</taxon>
        <taxon>Eurotiomycetidae</taxon>
        <taxon>Eurotiales</taxon>
        <taxon>Thermoascaceae</taxon>
        <taxon>Paecilomyces</taxon>
    </lineage>
</organism>
<dbReference type="SUPFAM" id="SSF51197">
    <property type="entry name" value="Clavaminate synthase-like"/>
    <property type="match status" value="1"/>
</dbReference>
<dbReference type="RefSeq" id="XP_028484089.1">
    <property type="nucleotide sequence ID" value="XM_028627039.1"/>
</dbReference>
<dbReference type="PANTHER" id="PTHR30613:SF1">
    <property type="entry name" value="DUF1479 DOMAIN PROTEIN (AFU_ORTHOLOGUE AFUA_5G09280)"/>
    <property type="match status" value="1"/>
</dbReference>
<dbReference type="STRING" id="264951.A0A443HRL5"/>
<name>A0A443HRL5_BYSSP</name>
<sequence length="441" mass="49546">MPTLTAWPEWPEFASSDVRPEDEEEFKEYKRQIVDEYGEENIRKAWLKTCDDLKAITAILSEKGSSVIPVLDFDDLQDLSEEKVKELKKVGCFVIRNVIPAAEATAQFENLKQYVSENRDSLKAWPANNPSVYRLFWSPTQQALRAHPNQLLVQRILNGFWHDASQTTSPDPLTYADAVRIRPPGKPFYGLGPHIDAGSLCRWADAGYRKVYDSIFSGFPERFDAYDLSTRKDADQAAFEGSAHSSVFRAFQGWTALTGTRPREGSLLLYPYVGTVIAYLLLRPFFTPPQEDVMDASKWSFNPDNAWFPGTRKESSQYLSRTSHPHLRLEDCLVHIPEMRPGDTVWWHCDMCHAVEVEHAGKHDASVAYIAATPTTPVNVRYIKSQAENFLAGLPPGDFPGGINETKLKGYLGESGIPNRETGRRAMGFGLLELADAPAVA</sequence>
<dbReference type="AlphaFoldDB" id="A0A443HRL5"/>
<dbReference type="Gene3D" id="2.60.120.330">
    <property type="entry name" value="B-lactam Antibiotic, Isopenicillin N Synthase, Chain"/>
    <property type="match status" value="1"/>
</dbReference>
<comment type="caution">
    <text evidence="1">The sequence shown here is derived from an EMBL/GenBank/DDBJ whole genome shotgun (WGS) entry which is preliminary data.</text>
</comment>
<dbReference type="InterPro" id="IPR027443">
    <property type="entry name" value="IPNS-like_sf"/>
</dbReference>
<gene>
    <name evidence="1" type="ORF">C8Q69DRAFT_292600</name>
</gene>
<evidence type="ECO:0008006" key="3">
    <source>
        <dbReference type="Google" id="ProtNLM"/>
    </source>
</evidence>
<evidence type="ECO:0000313" key="2">
    <source>
        <dbReference type="Proteomes" id="UP000283841"/>
    </source>
</evidence>
<reference evidence="1 2" key="1">
    <citation type="journal article" date="2018" name="Front. Microbiol.">
        <title>Genomic and genetic insights into a cosmopolitan fungus, Paecilomyces variotii (Eurotiales).</title>
        <authorList>
            <person name="Urquhart A.S."/>
            <person name="Mondo S.J."/>
            <person name="Makela M.R."/>
            <person name="Hane J.K."/>
            <person name="Wiebenga A."/>
            <person name="He G."/>
            <person name="Mihaltcheva S."/>
            <person name="Pangilinan J."/>
            <person name="Lipzen A."/>
            <person name="Barry K."/>
            <person name="de Vries R.P."/>
            <person name="Grigoriev I.V."/>
            <person name="Idnurm A."/>
        </authorList>
    </citation>
    <scope>NUCLEOTIDE SEQUENCE [LARGE SCALE GENOMIC DNA]</scope>
    <source>
        <strain evidence="1 2">CBS 101075</strain>
    </source>
</reference>
<dbReference type="Proteomes" id="UP000283841">
    <property type="component" value="Unassembled WGS sequence"/>
</dbReference>
<proteinExistence type="predicted"/>
<accession>A0A443HRL5</accession>
<dbReference type="InterPro" id="IPR010856">
    <property type="entry name" value="Gig2-like"/>
</dbReference>
<dbReference type="EMBL" id="RCNU01000007">
    <property type="protein sequence ID" value="RWQ94444.1"/>
    <property type="molecule type" value="Genomic_DNA"/>
</dbReference>
<dbReference type="VEuPathDB" id="FungiDB:C8Q69DRAFT_292600"/>